<feature type="compositionally biased region" description="Polar residues" evidence="14">
    <location>
        <begin position="543"/>
        <end position="552"/>
    </location>
</feature>
<evidence type="ECO:0000256" key="5">
    <source>
        <dbReference type="ARBA" id="ARBA00022723"/>
    </source>
</evidence>
<evidence type="ECO:0000256" key="13">
    <source>
        <dbReference type="RuleBase" id="RU369042"/>
    </source>
</evidence>
<dbReference type="InterPro" id="IPR027421">
    <property type="entry name" value="DNA_pol_lamdba_lyase_dom_sf"/>
</dbReference>
<evidence type="ECO:0000313" key="17">
    <source>
        <dbReference type="Proteomes" id="UP000444721"/>
    </source>
</evidence>
<dbReference type="GO" id="GO:0031573">
    <property type="term" value="P:mitotic intra-S DNA damage checkpoint signaling"/>
    <property type="evidence" value="ECO:0007669"/>
    <property type="project" value="TreeGrafter"/>
</dbReference>
<dbReference type="CDD" id="cd20074">
    <property type="entry name" value="XPF_nuclease_Mus81"/>
    <property type="match status" value="1"/>
</dbReference>
<comment type="cofactor">
    <cofactor evidence="1 13">
        <name>Mg(2+)</name>
        <dbReference type="ChEBI" id="CHEBI:18420"/>
    </cofactor>
</comment>
<evidence type="ECO:0000256" key="14">
    <source>
        <dbReference type="SAM" id="MobiDB-lite"/>
    </source>
</evidence>
<dbReference type="SUPFAM" id="SSF46785">
    <property type="entry name" value="Winged helix' DNA-binding domain"/>
    <property type="match status" value="1"/>
</dbReference>
<dbReference type="PANTHER" id="PTHR13451:SF0">
    <property type="entry name" value="CROSSOVER JUNCTION ENDONUCLEASE MUS81"/>
    <property type="match status" value="1"/>
</dbReference>
<dbReference type="Gene3D" id="1.10.10.10">
    <property type="entry name" value="Winged helix-like DNA-binding domain superfamily/Winged helix DNA-binding domain"/>
    <property type="match status" value="1"/>
</dbReference>
<dbReference type="VEuPathDB" id="AmoebaDB:NfTy_049960"/>
<dbReference type="GO" id="GO:0003677">
    <property type="term" value="F:DNA binding"/>
    <property type="evidence" value="ECO:0007669"/>
    <property type="project" value="UniProtKB-UniRule"/>
</dbReference>
<feature type="compositionally biased region" description="Basic and acidic residues" evidence="14">
    <location>
        <begin position="531"/>
        <end position="542"/>
    </location>
</feature>
<reference evidence="16 17" key="1">
    <citation type="journal article" date="2019" name="Sci. Rep.">
        <title>Nanopore sequencing improves the draft genome of the human pathogenic amoeba Naegleria fowleri.</title>
        <authorList>
            <person name="Liechti N."/>
            <person name="Schurch N."/>
            <person name="Bruggmann R."/>
            <person name="Wittwer M."/>
        </authorList>
    </citation>
    <scope>NUCLEOTIDE SEQUENCE [LARGE SCALE GENOMIC DNA]</scope>
    <source>
        <strain evidence="16 17">ATCC 30894</strain>
    </source>
</reference>
<dbReference type="AlphaFoldDB" id="A0A6A5BZ84"/>
<keyword evidence="6 13" id="KW-0255">Endonuclease</keyword>
<feature type="compositionally biased region" description="Polar residues" evidence="14">
    <location>
        <begin position="581"/>
        <end position="593"/>
    </location>
</feature>
<evidence type="ECO:0000256" key="9">
    <source>
        <dbReference type="ARBA" id="ARBA00022842"/>
    </source>
</evidence>
<dbReference type="InterPro" id="IPR033309">
    <property type="entry name" value="Mus81"/>
</dbReference>
<feature type="compositionally biased region" description="Acidic residues" evidence="14">
    <location>
        <begin position="235"/>
        <end position="258"/>
    </location>
</feature>
<evidence type="ECO:0000256" key="2">
    <source>
        <dbReference type="ARBA" id="ARBA00004123"/>
    </source>
</evidence>
<keyword evidence="9 13" id="KW-0460">Magnesium</keyword>
<dbReference type="SUPFAM" id="SSF47802">
    <property type="entry name" value="DNA polymerase beta, N-terminal domain-like"/>
    <property type="match status" value="1"/>
</dbReference>
<feature type="compositionally biased region" description="Basic residues" evidence="14">
    <location>
        <begin position="278"/>
        <end position="289"/>
    </location>
</feature>
<keyword evidence="10 13" id="KW-0233">DNA recombination</keyword>
<dbReference type="CDD" id="cd21036">
    <property type="entry name" value="WH_MUS81"/>
    <property type="match status" value="1"/>
</dbReference>
<dbReference type="Gene3D" id="1.10.150.110">
    <property type="entry name" value="DNA polymerase beta, N-terminal domain-like"/>
    <property type="match status" value="1"/>
</dbReference>
<feature type="compositionally biased region" description="Low complexity" evidence="14">
    <location>
        <begin position="259"/>
        <end position="275"/>
    </location>
</feature>
<evidence type="ECO:0000256" key="8">
    <source>
        <dbReference type="ARBA" id="ARBA00022801"/>
    </source>
</evidence>
<dbReference type="Proteomes" id="UP000444721">
    <property type="component" value="Unassembled WGS sequence"/>
</dbReference>
<keyword evidence="7 13" id="KW-0227">DNA damage</keyword>
<dbReference type="OMA" id="AWAIMIS"/>
<evidence type="ECO:0000256" key="4">
    <source>
        <dbReference type="ARBA" id="ARBA00022722"/>
    </source>
</evidence>
<keyword evidence="17" id="KW-1185">Reference proteome</keyword>
<dbReference type="PANTHER" id="PTHR13451">
    <property type="entry name" value="CLASS II CROSSOVER JUNCTION ENDONUCLEASE MUS81"/>
    <property type="match status" value="1"/>
</dbReference>
<dbReference type="RefSeq" id="XP_044564574.1">
    <property type="nucleotide sequence ID" value="XM_044700405.1"/>
</dbReference>
<dbReference type="EMBL" id="VFQX01000022">
    <property type="protein sequence ID" value="KAF0979861.1"/>
    <property type="molecule type" value="Genomic_DNA"/>
</dbReference>
<name>A0A6A5BZ84_NAEFO</name>
<keyword evidence="4 13" id="KW-0540">Nuclease</keyword>
<dbReference type="Pfam" id="PF02732">
    <property type="entry name" value="ERCC4"/>
    <property type="match status" value="1"/>
</dbReference>
<dbReference type="EC" id="3.1.22.-" evidence="13"/>
<comment type="subunit">
    <text evidence="13">Interacts with EME1.</text>
</comment>
<dbReference type="InterPro" id="IPR006166">
    <property type="entry name" value="ERCC4_domain"/>
</dbReference>
<keyword evidence="8 13" id="KW-0378">Hydrolase</keyword>
<dbReference type="Gene3D" id="1.10.150.670">
    <property type="entry name" value="Crossover junction endonuclease EME1, DNA-binding domain"/>
    <property type="match status" value="1"/>
</dbReference>
<dbReference type="InterPro" id="IPR047417">
    <property type="entry name" value="WHD_MUS81"/>
</dbReference>
<comment type="similarity">
    <text evidence="3 13">Belongs to the XPF family.</text>
</comment>
<evidence type="ECO:0000256" key="12">
    <source>
        <dbReference type="ARBA" id="ARBA00023242"/>
    </source>
</evidence>
<evidence type="ECO:0000256" key="11">
    <source>
        <dbReference type="ARBA" id="ARBA00023204"/>
    </source>
</evidence>
<feature type="region of interest" description="Disordered" evidence="14">
    <location>
        <begin position="1"/>
        <end position="20"/>
    </location>
</feature>
<evidence type="ECO:0000256" key="6">
    <source>
        <dbReference type="ARBA" id="ARBA00022759"/>
    </source>
</evidence>
<comment type="caution">
    <text evidence="16">The sequence shown here is derived from an EMBL/GenBank/DDBJ whole genome shotgun (WGS) entry which is preliminary data.</text>
</comment>
<feature type="compositionally biased region" description="Low complexity" evidence="14">
    <location>
        <begin position="502"/>
        <end position="514"/>
    </location>
</feature>
<keyword evidence="12 13" id="KW-0539">Nucleus</keyword>
<dbReference type="GO" id="GO:0048257">
    <property type="term" value="F:3'-flap endonuclease activity"/>
    <property type="evidence" value="ECO:0007669"/>
    <property type="project" value="TreeGrafter"/>
</dbReference>
<organism evidence="16 17">
    <name type="scientific">Naegleria fowleri</name>
    <name type="common">Brain eating amoeba</name>
    <dbReference type="NCBI Taxonomy" id="5763"/>
    <lineage>
        <taxon>Eukaryota</taxon>
        <taxon>Discoba</taxon>
        <taxon>Heterolobosea</taxon>
        <taxon>Tetramitia</taxon>
        <taxon>Eutetramitia</taxon>
        <taxon>Vahlkampfiidae</taxon>
        <taxon>Naegleria</taxon>
    </lineage>
</organism>
<dbReference type="GO" id="GO:0046872">
    <property type="term" value="F:metal ion binding"/>
    <property type="evidence" value="ECO:0007669"/>
    <property type="project" value="UniProtKB-UniRule"/>
</dbReference>
<dbReference type="Gene3D" id="3.40.50.10130">
    <property type="match status" value="1"/>
</dbReference>
<dbReference type="InterPro" id="IPR036390">
    <property type="entry name" value="WH_DNA-bd_sf"/>
</dbReference>
<evidence type="ECO:0000313" key="16">
    <source>
        <dbReference type="EMBL" id="KAF0979861.1"/>
    </source>
</evidence>
<dbReference type="GO" id="GO:0008821">
    <property type="term" value="F:crossover junction DNA endonuclease activity"/>
    <property type="evidence" value="ECO:0007669"/>
    <property type="project" value="UniProtKB-UniRule"/>
</dbReference>
<comment type="subcellular location">
    <subcellularLocation>
        <location evidence="2 13">Nucleus</location>
    </subcellularLocation>
</comment>
<evidence type="ECO:0000256" key="10">
    <source>
        <dbReference type="ARBA" id="ARBA00023172"/>
    </source>
</evidence>
<feature type="region of interest" description="Disordered" evidence="14">
    <location>
        <begin position="227"/>
        <end position="304"/>
    </location>
</feature>
<accession>A0A6A5BZ84</accession>
<feature type="region of interest" description="Disordered" evidence="14">
    <location>
        <begin position="579"/>
        <end position="648"/>
    </location>
</feature>
<evidence type="ECO:0000256" key="1">
    <source>
        <dbReference type="ARBA" id="ARBA00001946"/>
    </source>
</evidence>
<dbReference type="SMART" id="SM00891">
    <property type="entry name" value="ERCC4"/>
    <property type="match status" value="1"/>
</dbReference>
<dbReference type="VEuPathDB" id="AmoebaDB:NF0013580"/>
<dbReference type="GO" id="GO:0005634">
    <property type="term" value="C:nucleus"/>
    <property type="evidence" value="ECO:0007669"/>
    <property type="project" value="UniProtKB-SubCell"/>
</dbReference>
<dbReference type="InterPro" id="IPR042530">
    <property type="entry name" value="EME1/EME2_C"/>
</dbReference>
<feature type="domain" description="ERCC4" evidence="15">
    <location>
        <begin position="717"/>
        <end position="831"/>
    </location>
</feature>
<feature type="region of interest" description="Disordered" evidence="14">
    <location>
        <begin position="502"/>
        <end position="555"/>
    </location>
</feature>
<dbReference type="VEuPathDB" id="AmoebaDB:NF0013560"/>
<keyword evidence="11 13" id="KW-0234">DNA repair</keyword>
<gene>
    <name evidence="16" type="ORF">FDP41_001014</name>
</gene>
<protein>
    <recommendedName>
        <fullName evidence="13">Crossover junction endonuclease MUS81</fullName>
        <ecNumber evidence="13">3.1.22.-</ecNumber>
    </recommendedName>
</protein>
<dbReference type="GO" id="GO:0000727">
    <property type="term" value="P:double-strand break repair via break-induced replication"/>
    <property type="evidence" value="ECO:0007669"/>
    <property type="project" value="UniProtKB-UniRule"/>
</dbReference>
<dbReference type="VEuPathDB" id="AmoebaDB:FDP41_001014"/>
<dbReference type="InterPro" id="IPR036388">
    <property type="entry name" value="WH-like_DNA-bd_sf"/>
</dbReference>
<dbReference type="VEuPathDB" id="AmoebaDB:NF0013570"/>
<dbReference type="GO" id="GO:0006308">
    <property type="term" value="P:DNA catabolic process"/>
    <property type="evidence" value="ECO:0007669"/>
    <property type="project" value="UniProtKB-UniRule"/>
</dbReference>
<dbReference type="GO" id="GO:0048476">
    <property type="term" value="C:Holliday junction resolvase complex"/>
    <property type="evidence" value="ECO:0007669"/>
    <property type="project" value="UniProtKB-UniRule"/>
</dbReference>
<evidence type="ECO:0000259" key="15">
    <source>
        <dbReference type="SMART" id="SM00891"/>
    </source>
</evidence>
<dbReference type="OrthoDB" id="5963188at2759"/>
<dbReference type="Pfam" id="PF14716">
    <property type="entry name" value="HHH_8"/>
    <property type="match status" value="1"/>
</dbReference>
<evidence type="ECO:0000256" key="3">
    <source>
        <dbReference type="ARBA" id="ARBA00010015"/>
    </source>
</evidence>
<dbReference type="InterPro" id="IPR010996">
    <property type="entry name" value="HHH_MUS81"/>
</dbReference>
<proteinExistence type="inferred from homology"/>
<comment type="function">
    <text evidence="13">Interacts with EME1 to form a DNA structure-specific endonuclease with substrate preference for branched DNA structures with a 5'-end at the branch nick. Typical substrates include 3'-flap structures, D-loops, replication forks and nicked Holliday junctions. May be required in mitosis for the processing of stalled or collapsed replication fork intermediates. May be required in meiosis for the repair of meiosis-specific double strand breaks subsequent to single-end invasion (SEI).</text>
</comment>
<dbReference type="SUPFAM" id="SSF52980">
    <property type="entry name" value="Restriction endonuclease-like"/>
    <property type="match status" value="1"/>
</dbReference>
<dbReference type="Pfam" id="PF21292">
    <property type="entry name" value="EME1-MUS81_C"/>
    <property type="match status" value="1"/>
</dbReference>
<evidence type="ECO:0000256" key="7">
    <source>
        <dbReference type="ARBA" id="ARBA00022763"/>
    </source>
</evidence>
<dbReference type="InterPro" id="IPR011335">
    <property type="entry name" value="Restrct_endonuc-II-like"/>
</dbReference>
<dbReference type="GeneID" id="68108232"/>
<dbReference type="InterPro" id="IPR047416">
    <property type="entry name" value="XPF_nuclease_Mus81"/>
</dbReference>
<keyword evidence="5 13" id="KW-0479">Metal-binding</keyword>
<dbReference type="GO" id="GO:0000712">
    <property type="term" value="P:resolution of meiotic recombination intermediates"/>
    <property type="evidence" value="ECO:0007669"/>
    <property type="project" value="TreeGrafter"/>
</dbReference>
<dbReference type="Pfam" id="PF21136">
    <property type="entry name" value="WHD_MUS81"/>
    <property type="match status" value="1"/>
</dbReference>
<sequence>MPANRRTPGLASSSSSTSVPVGRILNPEIIRCLENELKRYSNKPKQQYSLRKAISSLEQYPKKLYSGEEAKTLKGIGPKTALTIDKYLKDNNINLGTPPTTQDTTNENNLTETSNYSTTITSKKKSTRNYIPKFKTGAWAIMISIYRNSKEKNCETASKKIIISICETLIETPMEIPTNNSHKTAWSSINTLKQKDLVICPKKGQYALTKKGRKLARRLHRAEKELEGREFSWQETDEELSSSSSEEEDNDSEEEEETMVPSTTSSSSQVASQESSKTKKKKAPSKRSKTSQLSELRNSSSQLEFSSQEFDADLDLDLFSQSSQPSSSSNHNHYRNYNEMSRATTSYSSSQELFSDSQQHTSRSFSATSSECPIFCIDSDDSDEDASDNDEVEIFYDYDHCPLKLTFLDDRNKEVSKIEKCKFGVSTSGCPVLMIQCKYPREIDQQCKKLLSVIFDYEPQIKECDGCIIAQGQVHERRLEHVKEIGRDLLKALIVDEKLLPTSSTSTTTNTSTTKRINEKKKSNENSSQIDLERTTCEKDKTTTPSNTQQLWSEPCNPVSMSCQTLVLSNLDLETVPPFNPESSSLSNAVTSDSHARRPQKNQAKKRKEILFDDDDENAVEPHGNKERENTRRSSGDSGTTIMPPPSYIPPRNFNCHHASSAVTIASRQPSEALELSNDHPINFADYMNGDHQQLTTNHSQSANNNHGERREHYKIKLIVDQRERTGRGSDRKQFCEKLCRAGIDAEVSQLGLGDMIWIAQQVRSPNNNNNNSNETTTMDMSNAHVLDIIVERKDINDLAASIKDGRYREQKFRLNQSGCSNVFYLIEREFKDQDQLSCTSLETVVCKMIAEGIGVKHTPSLETSITFLQHLNTVLCELINENGVEPYKLMVVDPLDGQRRFNPTVAQYNQMFSKKNFEVTKKEIFARQLQAVDRCSAQVAESITNIFPTHRSLSAAFAKHGESALENVPLISAIDHISTKRVGKSLSKRLYQEFTQQ</sequence>
<feature type="compositionally biased region" description="Basic residues" evidence="14">
    <location>
        <begin position="597"/>
        <end position="608"/>
    </location>
</feature>
<feature type="compositionally biased region" description="Basic and acidic residues" evidence="14">
    <location>
        <begin position="623"/>
        <end position="635"/>
    </location>
</feature>